<keyword evidence="4" id="KW-0862">Zinc</keyword>
<dbReference type="GO" id="GO:0003939">
    <property type="term" value="F:L-iditol 2-dehydrogenase (NAD+) activity"/>
    <property type="evidence" value="ECO:0007669"/>
    <property type="project" value="TreeGrafter"/>
</dbReference>
<dbReference type="InterPro" id="IPR011032">
    <property type="entry name" value="GroES-like_sf"/>
</dbReference>
<reference evidence="8" key="1">
    <citation type="submission" date="2020-11" db="EMBL/GenBank/DDBJ databases">
        <authorList>
            <person name="Tran Van P."/>
        </authorList>
    </citation>
    <scope>NUCLEOTIDE SEQUENCE</scope>
</reference>
<organism evidence="8">
    <name type="scientific">Oppiella nova</name>
    <dbReference type="NCBI Taxonomy" id="334625"/>
    <lineage>
        <taxon>Eukaryota</taxon>
        <taxon>Metazoa</taxon>
        <taxon>Ecdysozoa</taxon>
        <taxon>Arthropoda</taxon>
        <taxon>Chelicerata</taxon>
        <taxon>Arachnida</taxon>
        <taxon>Acari</taxon>
        <taxon>Acariformes</taxon>
        <taxon>Sarcoptiformes</taxon>
        <taxon>Oribatida</taxon>
        <taxon>Brachypylina</taxon>
        <taxon>Oppioidea</taxon>
        <taxon>Oppiidae</taxon>
        <taxon>Oppiella</taxon>
    </lineage>
</organism>
<dbReference type="InterPro" id="IPR036291">
    <property type="entry name" value="NAD(P)-bd_dom_sf"/>
</dbReference>
<dbReference type="InterPro" id="IPR013149">
    <property type="entry name" value="ADH-like_C"/>
</dbReference>
<dbReference type="OrthoDB" id="1879366at2759"/>
<dbReference type="SUPFAM" id="SSF51735">
    <property type="entry name" value="NAD(P)-binding Rossmann-fold domains"/>
    <property type="match status" value="1"/>
</dbReference>
<accession>A0A7R9MID4</accession>
<comment type="cofactor">
    <cofactor evidence="1">
        <name>Zn(2+)</name>
        <dbReference type="ChEBI" id="CHEBI:29105"/>
    </cofactor>
</comment>
<dbReference type="SUPFAM" id="SSF50129">
    <property type="entry name" value="GroES-like"/>
    <property type="match status" value="1"/>
</dbReference>
<evidence type="ECO:0000313" key="8">
    <source>
        <dbReference type="EMBL" id="CAD7660672.1"/>
    </source>
</evidence>
<keyword evidence="9" id="KW-1185">Reference proteome</keyword>
<feature type="domain" description="Alcohol dehydrogenase-like C-terminal" evidence="6">
    <location>
        <begin position="162"/>
        <end position="249"/>
    </location>
</feature>
<evidence type="ECO:0000256" key="3">
    <source>
        <dbReference type="ARBA" id="ARBA00022723"/>
    </source>
</evidence>
<feature type="domain" description="Alcohol dehydrogenase-like N-terminal" evidence="7">
    <location>
        <begin position="24"/>
        <end position="124"/>
    </location>
</feature>
<dbReference type="InterPro" id="IPR013154">
    <property type="entry name" value="ADH-like_N"/>
</dbReference>
<evidence type="ECO:0000256" key="2">
    <source>
        <dbReference type="ARBA" id="ARBA00008072"/>
    </source>
</evidence>
<dbReference type="Pfam" id="PF08240">
    <property type="entry name" value="ADH_N"/>
    <property type="match status" value="1"/>
</dbReference>
<evidence type="ECO:0000259" key="6">
    <source>
        <dbReference type="Pfam" id="PF00107"/>
    </source>
</evidence>
<dbReference type="PANTHER" id="PTHR43161">
    <property type="entry name" value="SORBITOL DEHYDROGENASE"/>
    <property type="match status" value="1"/>
</dbReference>
<dbReference type="EMBL" id="CAJPVJ010020959">
    <property type="protein sequence ID" value="CAG2177809.1"/>
    <property type="molecule type" value="Genomic_DNA"/>
</dbReference>
<gene>
    <name evidence="8" type="ORF">ONB1V03_LOCUS17236</name>
</gene>
<evidence type="ECO:0000259" key="7">
    <source>
        <dbReference type="Pfam" id="PF08240"/>
    </source>
</evidence>
<protein>
    <recommendedName>
        <fullName evidence="10">Sorbitol dehydrogenase</fullName>
    </recommendedName>
</protein>
<proteinExistence type="inferred from homology"/>
<dbReference type="EMBL" id="OC935784">
    <property type="protein sequence ID" value="CAD7660672.1"/>
    <property type="molecule type" value="Genomic_DNA"/>
</dbReference>
<feature type="non-terminal residue" evidence="8">
    <location>
        <position position="1"/>
    </location>
</feature>
<keyword evidence="3" id="KW-0479">Metal-binding</keyword>
<dbReference type="GO" id="GO:0006062">
    <property type="term" value="P:sorbitol catabolic process"/>
    <property type="evidence" value="ECO:0007669"/>
    <property type="project" value="TreeGrafter"/>
</dbReference>
<evidence type="ECO:0008006" key="10">
    <source>
        <dbReference type="Google" id="ProtNLM"/>
    </source>
</evidence>
<evidence type="ECO:0000256" key="1">
    <source>
        <dbReference type="ARBA" id="ARBA00001947"/>
    </source>
</evidence>
<sequence>KKEKKTSNFPALTNCYSELFVWDCGSDVHYWKHGFIGNFVLKEPIIMGHETCAQVMAVGNDVDHFRVGDRVCCEPAVPCRMCRTCKEGQYNLCGEILCHATPPHNGTLTQLFIHPEDFAFKIPKDMSDEEGAMIEPLSVAVYAVQRAGVTAGSAVMVTGCGPIGLFQIMVSKAFGAHRVLALDTNANRLKLAASVGADEVIVVDRDVSEDDMKKRVVEVMGRPIDVSLECSGAPPMVRLGMLVTKSGGT</sequence>
<dbReference type="Proteomes" id="UP000728032">
    <property type="component" value="Unassembled WGS sequence"/>
</dbReference>
<dbReference type="Pfam" id="PF00107">
    <property type="entry name" value="ADH_zinc_N"/>
    <property type="match status" value="1"/>
</dbReference>
<dbReference type="Gene3D" id="3.90.180.10">
    <property type="entry name" value="Medium-chain alcohol dehydrogenases, catalytic domain"/>
    <property type="match status" value="1"/>
</dbReference>
<name>A0A7R9MID4_9ACAR</name>
<evidence type="ECO:0000256" key="4">
    <source>
        <dbReference type="ARBA" id="ARBA00022833"/>
    </source>
</evidence>
<evidence type="ECO:0000256" key="5">
    <source>
        <dbReference type="ARBA" id="ARBA00023002"/>
    </source>
</evidence>
<comment type="similarity">
    <text evidence="2">Belongs to the zinc-containing alcohol dehydrogenase family.</text>
</comment>
<dbReference type="AlphaFoldDB" id="A0A7R9MID4"/>
<dbReference type="PANTHER" id="PTHR43161:SF9">
    <property type="entry name" value="SORBITOL DEHYDROGENASE"/>
    <property type="match status" value="1"/>
</dbReference>
<evidence type="ECO:0000313" key="9">
    <source>
        <dbReference type="Proteomes" id="UP000728032"/>
    </source>
</evidence>
<dbReference type="GO" id="GO:0046872">
    <property type="term" value="F:metal ion binding"/>
    <property type="evidence" value="ECO:0007669"/>
    <property type="project" value="UniProtKB-KW"/>
</dbReference>
<keyword evidence="5" id="KW-0560">Oxidoreductase</keyword>